<keyword evidence="2" id="KW-1185">Reference proteome</keyword>
<evidence type="ECO:0000313" key="1">
    <source>
        <dbReference type="EMBL" id="GIY94120.1"/>
    </source>
</evidence>
<dbReference type="AlphaFoldDB" id="A0AAV4XGF6"/>
<name>A0AAV4XGF6_CAEEX</name>
<dbReference type="Proteomes" id="UP001054945">
    <property type="component" value="Unassembled WGS sequence"/>
</dbReference>
<gene>
    <name evidence="1" type="ORF">CEXT_527091</name>
</gene>
<dbReference type="EMBL" id="BPLR01000353">
    <property type="protein sequence ID" value="GIY94120.1"/>
    <property type="molecule type" value="Genomic_DNA"/>
</dbReference>
<evidence type="ECO:0000313" key="2">
    <source>
        <dbReference type="Proteomes" id="UP001054945"/>
    </source>
</evidence>
<proteinExistence type="predicted"/>
<reference evidence="1 2" key="1">
    <citation type="submission" date="2021-06" db="EMBL/GenBank/DDBJ databases">
        <title>Caerostris extrusa draft genome.</title>
        <authorList>
            <person name="Kono N."/>
            <person name="Arakawa K."/>
        </authorList>
    </citation>
    <scope>NUCLEOTIDE SEQUENCE [LARGE SCALE GENOMIC DNA]</scope>
</reference>
<protein>
    <submittedName>
        <fullName evidence="1">Uncharacterized protein</fullName>
    </submittedName>
</protein>
<accession>A0AAV4XGF6</accession>
<organism evidence="1 2">
    <name type="scientific">Caerostris extrusa</name>
    <name type="common">Bark spider</name>
    <name type="synonym">Caerostris bankana</name>
    <dbReference type="NCBI Taxonomy" id="172846"/>
    <lineage>
        <taxon>Eukaryota</taxon>
        <taxon>Metazoa</taxon>
        <taxon>Ecdysozoa</taxon>
        <taxon>Arthropoda</taxon>
        <taxon>Chelicerata</taxon>
        <taxon>Arachnida</taxon>
        <taxon>Araneae</taxon>
        <taxon>Araneomorphae</taxon>
        <taxon>Entelegynae</taxon>
        <taxon>Araneoidea</taxon>
        <taxon>Araneidae</taxon>
        <taxon>Caerostris</taxon>
    </lineage>
</organism>
<sequence>MPINPPDENGLNIGRFRKLTMHTFIADDVFSRKGHGFVRVTSQRTIRQTHVFKSRSSNEAEERKLYFKILYQILFFSPNSPLPPSNESNLWQVVVNWKSFVGEF</sequence>
<comment type="caution">
    <text evidence="1">The sequence shown here is derived from an EMBL/GenBank/DDBJ whole genome shotgun (WGS) entry which is preliminary data.</text>
</comment>